<organism evidence="2 3">
    <name type="scientific">Micavibrio aeruginosavorus</name>
    <dbReference type="NCBI Taxonomy" id="349221"/>
    <lineage>
        <taxon>Bacteria</taxon>
        <taxon>Pseudomonadati</taxon>
        <taxon>Bdellovibrionota</taxon>
        <taxon>Bdellovibrionia</taxon>
        <taxon>Bdellovibrionales</taxon>
        <taxon>Pseudobdellovibrionaceae</taxon>
        <taxon>Micavibrio</taxon>
    </lineage>
</organism>
<protein>
    <submittedName>
        <fullName evidence="2">Uncharacterized protein</fullName>
    </submittedName>
</protein>
<keyword evidence="1" id="KW-1133">Transmembrane helix</keyword>
<keyword evidence="1" id="KW-0812">Transmembrane</keyword>
<proteinExistence type="predicted"/>
<evidence type="ECO:0000313" key="2">
    <source>
        <dbReference type="EMBL" id="PZP56481.1"/>
    </source>
</evidence>
<feature type="transmembrane region" description="Helical" evidence="1">
    <location>
        <begin position="35"/>
        <end position="53"/>
    </location>
</feature>
<keyword evidence="1" id="KW-0472">Membrane</keyword>
<accession>A0A2W5FKK2</accession>
<reference evidence="2 3" key="1">
    <citation type="submission" date="2017-08" db="EMBL/GenBank/DDBJ databases">
        <title>Infants hospitalized years apart are colonized by the same room-sourced microbial strains.</title>
        <authorList>
            <person name="Brooks B."/>
            <person name="Olm M.R."/>
            <person name="Firek B.A."/>
            <person name="Baker R."/>
            <person name="Thomas B.C."/>
            <person name="Morowitz M.J."/>
            <person name="Banfield J.F."/>
        </authorList>
    </citation>
    <scope>NUCLEOTIDE SEQUENCE [LARGE SCALE GENOMIC DNA]</scope>
    <source>
        <strain evidence="2">S2_006_000_R2_64</strain>
    </source>
</reference>
<evidence type="ECO:0000313" key="3">
    <source>
        <dbReference type="Proteomes" id="UP000249739"/>
    </source>
</evidence>
<dbReference type="AlphaFoldDB" id="A0A2W5FKK2"/>
<gene>
    <name evidence="2" type="ORF">DI586_03565</name>
</gene>
<dbReference type="EMBL" id="QFOT01000024">
    <property type="protein sequence ID" value="PZP56481.1"/>
    <property type="molecule type" value="Genomic_DNA"/>
</dbReference>
<comment type="caution">
    <text evidence="2">The sequence shown here is derived from an EMBL/GenBank/DDBJ whole genome shotgun (WGS) entry which is preliminary data.</text>
</comment>
<name>A0A2W5FKK2_9BACT</name>
<dbReference type="Proteomes" id="UP000249739">
    <property type="component" value="Unassembled WGS sequence"/>
</dbReference>
<sequence>MFDTELQEIANSIKFNRSCLLSPNDVKSRQQSKKWMIGLLSALIILIYLFSAGSGTSPPRTQTIAEKNQADIDGIKRAFNAREKRCIEQTGLHCIYIK</sequence>
<evidence type="ECO:0000256" key="1">
    <source>
        <dbReference type="SAM" id="Phobius"/>
    </source>
</evidence>